<evidence type="ECO:0000256" key="11">
    <source>
        <dbReference type="PROSITE-ProRule" id="PRU01360"/>
    </source>
</evidence>
<dbReference type="InterPro" id="IPR036942">
    <property type="entry name" value="Beta-barrel_TonB_sf"/>
</dbReference>
<dbReference type="SUPFAM" id="SSF56935">
    <property type="entry name" value="Porins"/>
    <property type="match status" value="1"/>
</dbReference>
<dbReference type="AlphaFoldDB" id="A0A975FXL4"/>
<dbReference type="Gene3D" id="2.40.170.20">
    <property type="entry name" value="TonB-dependent receptor, beta-barrel domain"/>
    <property type="match status" value="1"/>
</dbReference>
<comment type="similarity">
    <text evidence="11 12">Belongs to the TonB-dependent receptor family.</text>
</comment>
<sequence>MQRTWAATTAMAIVLGAAGAAAAQSAAKPDAIGEIVVTAQKRSENIQKVPISIQAFTAKDIRALGIKSSSDLGQMSPNVDIALPAGAGNQPIIAIRGIGLNDYDTNNAGPNGVYVDEVYLSSPASQTFQTFDLQRVEVLKGPQGTLYGRNSSGGAINFISNKPTDYLTADVHAEYSSFNTFNFEGGVGGPIAPGLDGRFAFVKNNSEGYTTNALTGNKENGADNAAFRAMLQYKPSDKLTLLFNVHGGYVDNRPAEYRHIGDLSPVDGSQCSVAATYAGGCVDAFGYGTPSKFYGGSYNRQQHLKVNSLGSYLRADYSADSLTYTSITAVEHVDKIHPEDSDASPNQLLEIDFGVRSNTVTQEFQVHQTKDRYNWVLGAYYLKEDLRQNQPLYVALGSGGGYVAYDSSHQITDAYAIYGQGDYAITDKLKLTLGGRGTYEHKSFDYFGSFKTQDSEATGGFDPIQVVNDSSHHLDSSAFSWRAALNYSFTRDILTYVSASTGYKSGGFNGSFLGQDPTLIPAQLKPINPETVTAYEVGIKSSFFDRRLTLNVAGFYNDYKNMQVFLLVDEGGIGVNILTNAKAAHTEGFDIQALARPIDNLTLNAQIGLLNTRLDGAVNGQYVSNQLPLAPRTTAALGFDYKIPFGDNAVDLQFNASYKSHQYFDTTNDPYTTQAAYWLENVRVAYQFNDKHWEVAAFAHNLGDQHYYVDAFDLSFVGLIQGVRGTPRTVGVEANYHF</sequence>
<dbReference type="InterPro" id="IPR039426">
    <property type="entry name" value="TonB-dep_rcpt-like"/>
</dbReference>
<dbReference type="Pfam" id="PF00593">
    <property type="entry name" value="TonB_dep_Rec_b-barrel"/>
    <property type="match status" value="1"/>
</dbReference>
<keyword evidence="9 11" id="KW-0472">Membrane</keyword>
<dbReference type="PANTHER" id="PTHR32552:SF81">
    <property type="entry name" value="TONB-DEPENDENT OUTER MEMBRANE RECEPTOR"/>
    <property type="match status" value="1"/>
</dbReference>
<evidence type="ECO:0000256" key="7">
    <source>
        <dbReference type="ARBA" id="ARBA00023065"/>
    </source>
</evidence>
<dbReference type="InterPro" id="IPR000531">
    <property type="entry name" value="Beta-barrel_TonB"/>
</dbReference>
<feature type="domain" description="TonB-dependent receptor-like beta-barrel" evidence="14">
    <location>
        <begin position="294"/>
        <end position="702"/>
    </location>
</feature>
<keyword evidence="5 11" id="KW-0812">Transmembrane</keyword>
<dbReference type="CDD" id="cd01347">
    <property type="entry name" value="ligand_gated_channel"/>
    <property type="match status" value="1"/>
</dbReference>
<evidence type="ECO:0000256" key="9">
    <source>
        <dbReference type="ARBA" id="ARBA00023136"/>
    </source>
</evidence>
<evidence type="ECO:0000256" key="3">
    <source>
        <dbReference type="ARBA" id="ARBA00022452"/>
    </source>
</evidence>
<evidence type="ECO:0000256" key="4">
    <source>
        <dbReference type="ARBA" id="ARBA00022496"/>
    </source>
</evidence>
<dbReference type="KEGG" id="caul:KCG34_13785"/>
<keyword evidence="2 11" id="KW-0813">Transport</keyword>
<dbReference type="Pfam" id="PF07715">
    <property type="entry name" value="Plug"/>
    <property type="match status" value="1"/>
</dbReference>
<dbReference type="RefSeq" id="WP_211936223.1">
    <property type="nucleotide sequence ID" value="NZ_CP073078.1"/>
</dbReference>
<keyword evidence="8 12" id="KW-0798">TonB box</keyword>
<evidence type="ECO:0000259" key="15">
    <source>
        <dbReference type="Pfam" id="PF07715"/>
    </source>
</evidence>
<evidence type="ECO:0000256" key="2">
    <source>
        <dbReference type="ARBA" id="ARBA00022448"/>
    </source>
</evidence>
<gene>
    <name evidence="16" type="ORF">KCG34_13785</name>
</gene>
<keyword evidence="13" id="KW-0732">Signal</keyword>
<feature type="domain" description="TonB-dependent receptor plug" evidence="15">
    <location>
        <begin position="46"/>
        <end position="155"/>
    </location>
</feature>
<reference evidence="16" key="1">
    <citation type="submission" date="2021-04" db="EMBL/GenBank/DDBJ databases">
        <title>The complete genome sequence of Caulobacter sp. S6.</title>
        <authorList>
            <person name="Tang Y."/>
            <person name="Ouyang W."/>
            <person name="Liu Q."/>
            <person name="Huang B."/>
            <person name="Guo Z."/>
            <person name="Lei P."/>
        </authorList>
    </citation>
    <scope>NUCLEOTIDE SEQUENCE</scope>
    <source>
        <strain evidence="16">S6</strain>
    </source>
</reference>
<keyword evidence="16" id="KW-0675">Receptor</keyword>
<dbReference type="GO" id="GO:0006826">
    <property type="term" value="P:iron ion transport"/>
    <property type="evidence" value="ECO:0007669"/>
    <property type="project" value="UniProtKB-KW"/>
</dbReference>
<feature type="signal peptide" evidence="13">
    <location>
        <begin position="1"/>
        <end position="22"/>
    </location>
</feature>
<protein>
    <submittedName>
        <fullName evidence="16">TonB-dependent receptor</fullName>
    </submittedName>
</protein>
<comment type="subcellular location">
    <subcellularLocation>
        <location evidence="1 11">Cell outer membrane</location>
        <topology evidence="1 11">Multi-pass membrane protein</topology>
    </subcellularLocation>
</comment>
<evidence type="ECO:0000256" key="8">
    <source>
        <dbReference type="ARBA" id="ARBA00023077"/>
    </source>
</evidence>
<keyword evidence="6" id="KW-0408">Iron</keyword>
<evidence type="ECO:0000256" key="6">
    <source>
        <dbReference type="ARBA" id="ARBA00023004"/>
    </source>
</evidence>
<keyword evidence="10 11" id="KW-0998">Cell outer membrane</keyword>
<dbReference type="GO" id="GO:0009279">
    <property type="term" value="C:cell outer membrane"/>
    <property type="evidence" value="ECO:0007669"/>
    <property type="project" value="UniProtKB-SubCell"/>
</dbReference>
<dbReference type="PROSITE" id="PS52016">
    <property type="entry name" value="TONB_DEPENDENT_REC_3"/>
    <property type="match status" value="1"/>
</dbReference>
<organism evidence="16 17">
    <name type="scientific">Phenylobacterium montanum</name>
    <dbReference type="NCBI Taxonomy" id="2823693"/>
    <lineage>
        <taxon>Bacteria</taxon>
        <taxon>Pseudomonadati</taxon>
        <taxon>Pseudomonadota</taxon>
        <taxon>Alphaproteobacteria</taxon>
        <taxon>Caulobacterales</taxon>
        <taxon>Caulobacteraceae</taxon>
        <taxon>Phenylobacterium</taxon>
    </lineage>
</organism>
<keyword evidence="7" id="KW-0406">Ion transport</keyword>
<dbReference type="Proteomes" id="UP000676409">
    <property type="component" value="Chromosome"/>
</dbReference>
<evidence type="ECO:0000256" key="5">
    <source>
        <dbReference type="ARBA" id="ARBA00022692"/>
    </source>
</evidence>
<dbReference type="PANTHER" id="PTHR32552">
    <property type="entry name" value="FERRICHROME IRON RECEPTOR-RELATED"/>
    <property type="match status" value="1"/>
</dbReference>
<proteinExistence type="inferred from homology"/>
<evidence type="ECO:0000313" key="17">
    <source>
        <dbReference type="Proteomes" id="UP000676409"/>
    </source>
</evidence>
<evidence type="ECO:0000256" key="1">
    <source>
        <dbReference type="ARBA" id="ARBA00004571"/>
    </source>
</evidence>
<evidence type="ECO:0000256" key="13">
    <source>
        <dbReference type="SAM" id="SignalP"/>
    </source>
</evidence>
<name>A0A975FXL4_9CAUL</name>
<dbReference type="EMBL" id="CP073078">
    <property type="protein sequence ID" value="QUD86171.1"/>
    <property type="molecule type" value="Genomic_DNA"/>
</dbReference>
<dbReference type="InterPro" id="IPR012910">
    <property type="entry name" value="Plug_dom"/>
</dbReference>
<evidence type="ECO:0000259" key="14">
    <source>
        <dbReference type="Pfam" id="PF00593"/>
    </source>
</evidence>
<feature type="chain" id="PRO_5037031453" evidence="13">
    <location>
        <begin position="23"/>
        <end position="738"/>
    </location>
</feature>
<accession>A0A975FXL4</accession>
<keyword evidence="4" id="KW-0410">Iron transport</keyword>
<evidence type="ECO:0000256" key="12">
    <source>
        <dbReference type="RuleBase" id="RU003357"/>
    </source>
</evidence>
<evidence type="ECO:0000313" key="16">
    <source>
        <dbReference type="EMBL" id="QUD86171.1"/>
    </source>
</evidence>
<keyword evidence="17" id="KW-1185">Reference proteome</keyword>
<keyword evidence="3 11" id="KW-1134">Transmembrane beta strand</keyword>
<evidence type="ECO:0000256" key="10">
    <source>
        <dbReference type="ARBA" id="ARBA00023237"/>
    </source>
</evidence>